<dbReference type="EMBL" id="JARBJD010000335">
    <property type="protein sequence ID" value="KAK2943638.1"/>
    <property type="molecule type" value="Genomic_DNA"/>
</dbReference>
<dbReference type="InterPro" id="IPR011009">
    <property type="entry name" value="Kinase-like_dom_sf"/>
</dbReference>
<proteinExistence type="predicted"/>
<reference evidence="1 2" key="1">
    <citation type="journal article" date="2022" name="bioRxiv">
        <title>Genomics of Preaxostyla Flagellates Illuminates Evolutionary Transitions and the Path Towards Mitochondrial Loss.</title>
        <authorList>
            <person name="Novak L.V.F."/>
            <person name="Treitli S.C."/>
            <person name="Pyrih J."/>
            <person name="Halakuc P."/>
            <person name="Pipaliya S.V."/>
            <person name="Vacek V."/>
            <person name="Brzon O."/>
            <person name="Soukal P."/>
            <person name="Eme L."/>
            <person name="Dacks J.B."/>
            <person name="Karnkowska A."/>
            <person name="Elias M."/>
            <person name="Hampl V."/>
        </authorList>
    </citation>
    <scope>NUCLEOTIDE SEQUENCE [LARGE SCALE GENOMIC DNA]</scope>
    <source>
        <strain evidence="1">NAU3</strain>
        <tissue evidence="1">Gut</tissue>
    </source>
</reference>
<name>A0ABQ9WWE0_9EUKA</name>
<sequence length="123" mass="14194">MSKLLFQRQVFRNSMSTYRKGAMIGRGSLGTLMRLHNGQTKDEVVMKHVKQSGTISSYSLGSTLQRLVSLRSETLLPYLSYDRHRDGFDVFMSFWDKKTLGKHVERQQKNGVKLCESTMTTHF</sequence>
<accession>A0ABQ9WWE0</accession>
<evidence type="ECO:0000313" key="2">
    <source>
        <dbReference type="Proteomes" id="UP001281761"/>
    </source>
</evidence>
<dbReference type="SUPFAM" id="SSF56112">
    <property type="entry name" value="Protein kinase-like (PK-like)"/>
    <property type="match status" value="1"/>
</dbReference>
<keyword evidence="2" id="KW-1185">Reference proteome</keyword>
<protein>
    <recommendedName>
        <fullName evidence="3">Protein kinase domain-containing protein</fullName>
    </recommendedName>
</protein>
<gene>
    <name evidence="1" type="ORF">BLNAU_21428</name>
</gene>
<dbReference type="Gene3D" id="1.10.510.10">
    <property type="entry name" value="Transferase(Phosphotransferase) domain 1"/>
    <property type="match status" value="1"/>
</dbReference>
<evidence type="ECO:0008006" key="3">
    <source>
        <dbReference type="Google" id="ProtNLM"/>
    </source>
</evidence>
<comment type="caution">
    <text evidence="1">The sequence shown here is derived from an EMBL/GenBank/DDBJ whole genome shotgun (WGS) entry which is preliminary data.</text>
</comment>
<organism evidence="1 2">
    <name type="scientific">Blattamonas nauphoetae</name>
    <dbReference type="NCBI Taxonomy" id="2049346"/>
    <lineage>
        <taxon>Eukaryota</taxon>
        <taxon>Metamonada</taxon>
        <taxon>Preaxostyla</taxon>
        <taxon>Oxymonadida</taxon>
        <taxon>Blattamonas</taxon>
    </lineage>
</organism>
<evidence type="ECO:0000313" key="1">
    <source>
        <dbReference type="EMBL" id="KAK2943638.1"/>
    </source>
</evidence>
<dbReference type="Proteomes" id="UP001281761">
    <property type="component" value="Unassembled WGS sequence"/>
</dbReference>